<keyword evidence="2" id="KW-1185">Reference proteome</keyword>
<accession>A0AA88DB06</accession>
<reference evidence="1" key="1">
    <citation type="submission" date="2023-07" db="EMBL/GenBank/DDBJ databases">
        <title>draft genome sequence of fig (Ficus carica).</title>
        <authorList>
            <person name="Takahashi T."/>
            <person name="Nishimura K."/>
        </authorList>
    </citation>
    <scope>NUCLEOTIDE SEQUENCE</scope>
</reference>
<dbReference type="EMBL" id="BTGU01000028">
    <property type="protein sequence ID" value="GMN48537.1"/>
    <property type="molecule type" value="Genomic_DNA"/>
</dbReference>
<evidence type="ECO:0000313" key="2">
    <source>
        <dbReference type="Proteomes" id="UP001187192"/>
    </source>
</evidence>
<protein>
    <submittedName>
        <fullName evidence="1">Uncharacterized protein</fullName>
    </submittedName>
</protein>
<dbReference type="Proteomes" id="UP001187192">
    <property type="component" value="Unassembled WGS sequence"/>
</dbReference>
<name>A0AA88DB06_FICCA</name>
<dbReference type="AlphaFoldDB" id="A0AA88DB06"/>
<proteinExistence type="predicted"/>
<comment type="caution">
    <text evidence="1">The sequence shown here is derived from an EMBL/GenBank/DDBJ whole genome shotgun (WGS) entry which is preliminary data.</text>
</comment>
<evidence type="ECO:0000313" key="1">
    <source>
        <dbReference type="EMBL" id="GMN48537.1"/>
    </source>
</evidence>
<sequence>MYAQNREPRFHSTPKLPLFLAFPVEFQRELERGSQPSDRGVPSHIFFSRARDVGVVPFIIAAFDAAAVFVATANYVASAVPTSGETNGIIENSNDEEVDKEDHDVSRTVLTSELQELPPLILSEYFSAKVTVRSRVTILKDIHKWLTKQDKTVFRRYPQLGGGSSKDEIKAQEEKNELKNKYWPRKKSVLLKDVVKKLK</sequence>
<gene>
    <name evidence="1" type="ORF">TIFTF001_017698</name>
</gene>
<organism evidence="1 2">
    <name type="scientific">Ficus carica</name>
    <name type="common">Common fig</name>
    <dbReference type="NCBI Taxonomy" id="3494"/>
    <lineage>
        <taxon>Eukaryota</taxon>
        <taxon>Viridiplantae</taxon>
        <taxon>Streptophyta</taxon>
        <taxon>Embryophyta</taxon>
        <taxon>Tracheophyta</taxon>
        <taxon>Spermatophyta</taxon>
        <taxon>Magnoliopsida</taxon>
        <taxon>eudicotyledons</taxon>
        <taxon>Gunneridae</taxon>
        <taxon>Pentapetalae</taxon>
        <taxon>rosids</taxon>
        <taxon>fabids</taxon>
        <taxon>Rosales</taxon>
        <taxon>Moraceae</taxon>
        <taxon>Ficeae</taxon>
        <taxon>Ficus</taxon>
    </lineage>
</organism>